<feature type="transmembrane region" description="Helical" evidence="1">
    <location>
        <begin position="53"/>
        <end position="70"/>
    </location>
</feature>
<dbReference type="Pfam" id="PF14219">
    <property type="entry name" value="DUF4328"/>
    <property type="match status" value="1"/>
</dbReference>
<dbReference type="EMBL" id="JAGKQQ010000001">
    <property type="protein sequence ID" value="MBP3956639.1"/>
    <property type="molecule type" value="Genomic_DNA"/>
</dbReference>
<keyword evidence="1" id="KW-0812">Transmembrane</keyword>
<dbReference type="InterPro" id="IPR025565">
    <property type="entry name" value="DUF4328"/>
</dbReference>
<evidence type="ECO:0000313" key="4">
    <source>
        <dbReference type="Proteomes" id="UP000676565"/>
    </source>
</evidence>
<proteinExistence type="predicted"/>
<protein>
    <recommendedName>
        <fullName evidence="2">DUF4328 domain-containing protein</fullName>
    </recommendedName>
</protein>
<keyword evidence="4" id="KW-1185">Reference proteome</keyword>
<dbReference type="Proteomes" id="UP000676565">
    <property type="component" value="Unassembled WGS sequence"/>
</dbReference>
<dbReference type="RefSeq" id="WP_210654948.1">
    <property type="nucleotide sequence ID" value="NZ_JAGKQQ010000001.1"/>
</dbReference>
<reference evidence="3 4" key="1">
    <citation type="submission" date="2021-04" db="EMBL/GenBank/DDBJ databases">
        <authorList>
            <person name="Ivanova A."/>
        </authorList>
    </citation>
    <scope>NUCLEOTIDE SEQUENCE [LARGE SCALE GENOMIC DNA]</scope>
    <source>
        <strain evidence="3 4">G18</strain>
    </source>
</reference>
<accession>A0ABS5BSD5</accession>
<evidence type="ECO:0000256" key="1">
    <source>
        <dbReference type="SAM" id="Phobius"/>
    </source>
</evidence>
<name>A0ABS5BSD5_9BACT</name>
<feature type="transmembrane region" description="Helical" evidence="1">
    <location>
        <begin position="6"/>
        <end position="32"/>
    </location>
</feature>
<feature type="domain" description="DUF4328" evidence="2">
    <location>
        <begin position="15"/>
        <end position="81"/>
    </location>
</feature>
<comment type="caution">
    <text evidence="3">The sequence shown here is derived from an EMBL/GenBank/DDBJ whole genome shotgun (WGS) entry which is preliminary data.</text>
</comment>
<organism evidence="3 4">
    <name type="scientific">Gemmata palustris</name>
    <dbReference type="NCBI Taxonomy" id="2822762"/>
    <lineage>
        <taxon>Bacteria</taxon>
        <taxon>Pseudomonadati</taxon>
        <taxon>Planctomycetota</taxon>
        <taxon>Planctomycetia</taxon>
        <taxon>Gemmatales</taxon>
        <taxon>Gemmataceae</taxon>
        <taxon>Gemmata</taxon>
    </lineage>
</organism>
<sequence>MYRNQFLEILLVLGVGVTAFVLTFTLSLSFLSAIGRALRRVAPENRRMEPAQVWLNLIPVFNLVWAAVTVERVAESLRNEFRSRGMDAPDEGYGRGYGLATVALLIPGMWFYPAFLTFPIALVCGILYWRQLNRYGERLKPGAYVPPPMDEGW</sequence>
<feature type="transmembrane region" description="Helical" evidence="1">
    <location>
        <begin position="110"/>
        <end position="129"/>
    </location>
</feature>
<keyword evidence="1" id="KW-1133">Transmembrane helix</keyword>
<gene>
    <name evidence="3" type="ORF">J8F10_15300</name>
</gene>
<evidence type="ECO:0000259" key="2">
    <source>
        <dbReference type="Pfam" id="PF14219"/>
    </source>
</evidence>
<evidence type="ECO:0000313" key="3">
    <source>
        <dbReference type="EMBL" id="MBP3956639.1"/>
    </source>
</evidence>
<keyword evidence="1" id="KW-0472">Membrane</keyword>